<dbReference type="PANTHER" id="PTHR12110:SF21">
    <property type="entry name" value="XYLOSE ISOMERASE-LIKE TIM BARREL DOMAIN-CONTAINING PROTEIN"/>
    <property type="match status" value="1"/>
</dbReference>
<feature type="domain" description="Xylose isomerase-like TIM barrel" evidence="1">
    <location>
        <begin position="49"/>
        <end position="216"/>
    </location>
</feature>
<accession>A0A1N7NM34</accession>
<dbReference type="InterPro" id="IPR013022">
    <property type="entry name" value="Xyl_isomerase-like_TIM-brl"/>
</dbReference>
<evidence type="ECO:0000259" key="1">
    <source>
        <dbReference type="Pfam" id="PF01261"/>
    </source>
</evidence>
<gene>
    <name evidence="2" type="ORF">SAMN05421799_10914</name>
</gene>
<keyword evidence="2" id="KW-0378">Hydrolase</keyword>
<sequence length="222" mass="24861">MTFELAGRIEVDKIVMMSGLPAARQGDLMPNWICYTVSWPEELKGALDYQWNEVAIPYWRTLVRKAEEVGVQRIALENFSAQLVYNSETLLRLRSAVGPRVGMNLDPSHLMWMGADPICAVQELGDAVFHVHAKDTRFESAAAQVNGALETKPVELVTARSWNYVAVGLGRGIDWWKSFIYALKTSGYDDFISIEVEDFVLGQRAGLQASLSVLEQCLFAEE</sequence>
<keyword evidence="2" id="KW-0255">Endonuclease</keyword>
<dbReference type="AlphaFoldDB" id="A0A1N7NM34"/>
<dbReference type="Pfam" id="PF01261">
    <property type="entry name" value="AP_endonuc_2"/>
    <property type="match status" value="1"/>
</dbReference>
<protein>
    <submittedName>
        <fullName evidence="2">AP endonuclease family 2 C terminus</fullName>
    </submittedName>
</protein>
<dbReference type="Proteomes" id="UP000186156">
    <property type="component" value="Unassembled WGS sequence"/>
</dbReference>
<name>A0A1N7NM34_9BACL</name>
<dbReference type="GO" id="GO:0004519">
    <property type="term" value="F:endonuclease activity"/>
    <property type="evidence" value="ECO:0007669"/>
    <property type="project" value="UniProtKB-KW"/>
</dbReference>
<dbReference type="PANTHER" id="PTHR12110">
    <property type="entry name" value="HYDROXYPYRUVATE ISOMERASE"/>
    <property type="match status" value="1"/>
</dbReference>
<dbReference type="SUPFAM" id="SSF51658">
    <property type="entry name" value="Xylose isomerase-like"/>
    <property type="match status" value="1"/>
</dbReference>
<dbReference type="InterPro" id="IPR036237">
    <property type="entry name" value="Xyl_isomerase-like_sf"/>
</dbReference>
<organism evidence="2 3">
    <name type="scientific">Alicyclobacillus vulcanalis</name>
    <dbReference type="NCBI Taxonomy" id="252246"/>
    <lineage>
        <taxon>Bacteria</taxon>
        <taxon>Bacillati</taxon>
        <taxon>Bacillota</taxon>
        <taxon>Bacilli</taxon>
        <taxon>Bacillales</taxon>
        <taxon>Alicyclobacillaceae</taxon>
        <taxon>Alicyclobacillus</taxon>
    </lineage>
</organism>
<reference evidence="3" key="1">
    <citation type="submission" date="2017-01" db="EMBL/GenBank/DDBJ databases">
        <authorList>
            <person name="Varghese N."/>
            <person name="Submissions S."/>
        </authorList>
    </citation>
    <scope>NUCLEOTIDE SEQUENCE [LARGE SCALE GENOMIC DNA]</scope>
    <source>
        <strain evidence="3">DSM 16176</strain>
    </source>
</reference>
<evidence type="ECO:0000313" key="3">
    <source>
        <dbReference type="Proteomes" id="UP000186156"/>
    </source>
</evidence>
<dbReference type="Gene3D" id="3.20.20.150">
    <property type="entry name" value="Divalent-metal-dependent TIM barrel enzymes"/>
    <property type="match status" value="1"/>
</dbReference>
<proteinExistence type="predicted"/>
<keyword evidence="3" id="KW-1185">Reference proteome</keyword>
<dbReference type="InterPro" id="IPR050312">
    <property type="entry name" value="IolE/XylAMocC-like"/>
</dbReference>
<dbReference type="EMBL" id="FTOO01000009">
    <property type="protein sequence ID" value="SIS99372.1"/>
    <property type="molecule type" value="Genomic_DNA"/>
</dbReference>
<evidence type="ECO:0000313" key="2">
    <source>
        <dbReference type="EMBL" id="SIS99372.1"/>
    </source>
</evidence>
<dbReference type="STRING" id="252246.SAMN05421799_10914"/>
<keyword evidence="2" id="KW-0540">Nuclease</keyword>